<evidence type="ECO:0008006" key="3">
    <source>
        <dbReference type="Google" id="ProtNLM"/>
    </source>
</evidence>
<accession>A0A328BGR6</accession>
<proteinExistence type="predicted"/>
<comment type="caution">
    <text evidence="1">The sequence shown here is derived from an EMBL/GenBank/DDBJ whole genome shotgun (WGS) entry which is preliminary data.</text>
</comment>
<dbReference type="Proteomes" id="UP000249524">
    <property type="component" value="Unassembled WGS sequence"/>
</dbReference>
<sequence length="410" mass="42696">MAAGPSLAVAAPAASAEAEAQAILERYQAFGDKASGGRGDIACGEWLEGELKGLGYACARQPFDVPAYEGEAPTLSMEGAAATLIPQAIVQPTPAAGLAGRLYVPGRGEGDLALIVLPHARWSTAKGEVERRVRAAAEAGAKAAILVTTGPTGEALALNTPVDKPLFDLPAAVLAPRDSRPFVEGAGRGAMATFRMTGRSFRRPAFNVTARLDRGAGRWLVISTPRSGWFGCAGERGSGLAAWRMLVAWAAKAKLPVDVAVVATSGHEYEYAGGEHFIAHLAPKPAQTALWVHLGANVAARDWHERGQSLAPLPSADPQRFLLASSPLVQACRTAFAGQPGLEQAYPVDPKQVAGELASIVSAGYDPAMGIFGAHRFHHARSDDLRCVSPALVPPVAEAFKAVVTKALVG</sequence>
<organism evidence="1 2">
    <name type="scientific">Phenylobacterium kunshanense</name>
    <dbReference type="NCBI Taxonomy" id="1445034"/>
    <lineage>
        <taxon>Bacteria</taxon>
        <taxon>Pseudomonadati</taxon>
        <taxon>Pseudomonadota</taxon>
        <taxon>Alphaproteobacteria</taxon>
        <taxon>Caulobacterales</taxon>
        <taxon>Caulobacteraceae</taxon>
        <taxon>Phenylobacterium</taxon>
    </lineage>
</organism>
<dbReference type="AlphaFoldDB" id="A0A328BGR6"/>
<dbReference type="Gene3D" id="3.50.30.30">
    <property type="match status" value="1"/>
</dbReference>
<name>A0A328BGR6_9CAUL</name>
<reference evidence="1 2" key="1">
    <citation type="submission" date="2018-05" db="EMBL/GenBank/DDBJ databases">
        <authorList>
            <person name="Lanie J.A."/>
            <person name="Ng W.-L."/>
            <person name="Kazmierczak K.M."/>
            <person name="Andrzejewski T.M."/>
            <person name="Davidsen T.M."/>
            <person name="Wayne K.J."/>
            <person name="Tettelin H."/>
            <person name="Glass J.I."/>
            <person name="Rusch D."/>
            <person name="Podicherti R."/>
            <person name="Tsui H.-C.T."/>
            <person name="Winkler M.E."/>
        </authorList>
    </citation>
    <scope>NUCLEOTIDE SEQUENCE [LARGE SCALE GENOMIC DNA]</scope>
    <source>
        <strain evidence="1 2">BUT-10</strain>
    </source>
</reference>
<dbReference type="OrthoDB" id="975226at2"/>
<dbReference type="EMBL" id="QFYS01000003">
    <property type="protein sequence ID" value="RAK66303.1"/>
    <property type="molecule type" value="Genomic_DNA"/>
</dbReference>
<evidence type="ECO:0000313" key="1">
    <source>
        <dbReference type="EMBL" id="RAK66303.1"/>
    </source>
</evidence>
<dbReference type="Gene3D" id="3.40.630.10">
    <property type="entry name" value="Zn peptidases"/>
    <property type="match status" value="1"/>
</dbReference>
<keyword evidence="2" id="KW-1185">Reference proteome</keyword>
<gene>
    <name evidence="1" type="ORF">DJ019_08605</name>
</gene>
<dbReference type="RefSeq" id="WP_111275612.1">
    <property type="nucleotide sequence ID" value="NZ_QFYS01000003.1"/>
</dbReference>
<protein>
    <recommendedName>
        <fullName evidence="3">PA domain-containing protein</fullName>
    </recommendedName>
</protein>
<dbReference type="SUPFAM" id="SSF53187">
    <property type="entry name" value="Zn-dependent exopeptidases"/>
    <property type="match status" value="1"/>
</dbReference>
<evidence type="ECO:0000313" key="2">
    <source>
        <dbReference type="Proteomes" id="UP000249524"/>
    </source>
</evidence>